<feature type="chain" id="PRO_5035184277" description="Lactococcin 972 family bacteriocin" evidence="1">
    <location>
        <begin position="29"/>
        <end position="80"/>
    </location>
</feature>
<feature type="signal peptide" evidence="1">
    <location>
        <begin position="1"/>
        <end position="28"/>
    </location>
</feature>
<evidence type="ECO:0000313" key="2">
    <source>
        <dbReference type="EMBL" id="GIH72234.1"/>
    </source>
</evidence>
<sequence length="80" mass="8041">MPKLNKVIAGLALSTALAGGALATSATAASATTAPTQWGGAGAYGYGGYGGYGDSDLDDITWNIYVAGHCGNFCGWDGWY</sequence>
<evidence type="ECO:0000313" key="3">
    <source>
        <dbReference type="Proteomes" id="UP000610966"/>
    </source>
</evidence>
<proteinExistence type="predicted"/>
<accession>A0A8J3REG3</accession>
<protein>
    <recommendedName>
        <fullName evidence="4">Lactococcin 972 family bacteriocin</fullName>
    </recommendedName>
</protein>
<organism evidence="2 3">
    <name type="scientific">Sphaerimonospora thailandensis</name>
    <dbReference type="NCBI Taxonomy" id="795644"/>
    <lineage>
        <taxon>Bacteria</taxon>
        <taxon>Bacillati</taxon>
        <taxon>Actinomycetota</taxon>
        <taxon>Actinomycetes</taxon>
        <taxon>Streptosporangiales</taxon>
        <taxon>Streptosporangiaceae</taxon>
        <taxon>Sphaerimonospora</taxon>
    </lineage>
</organism>
<dbReference type="EMBL" id="BOOG01000047">
    <property type="protein sequence ID" value="GIH72234.1"/>
    <property type="molecule type" value="Genomic_DNA"/>
</dbReference>
<dbReference type="RefSeq" id="WP_204017900.1">
    <property type="nucleotide sequence ID" value="NZ_BOOG01000047.1"/>
</dbReference>
<comment type="caution">
    <text evidence="2">The sequence shown here is derived from an EMBL/GenBank/DDBJ whole genome shotgun (WGS) entry which is preliminary data.</text>
</comment>
<dbReference type="Proteomes" id="UP000610966">
    <property type="component" value="Unassembled WGS sequence"/>
</dbReference>
<reference evidence="2" key="1">
    <citation type="submission" date="2021-01" db="EMBL/GenBank/DDBJ databases">
        <title>Whole genome shotgun sequence of Sphaerimonospora thailandensis NBRC 107569.</title>
        <authorList>
            <person name="Komaki H."/>
            <person name="Tamura T."/>
        </authorList>
    </citation>
    <scope>NUCLEOTIDE SEQUENCE</scope>
    <source>
        <strain evidence="2">NBRC 107569</strain>
    </source>
</reference>
<dbReference type="AlphaFoldDB" id="A0A8J3REG3"/>
<evidence type="ECO:0008006" key="4">
    <source>
        <dbReference type="Google" id="ProtNLM"/>
    </source>
</evidence>
<keyword evidence="1" id="KW-0732">Signal</keyword>
<keyword evidence="3" id="KW-1185">Reference proteome</keyword>
<gene>
    <name evidence="2" type="ORF">Mth01_44870</name>
</gene>
<name>A0A8J3REG3_9ACTN</name>
<evidence type="ECO:0000256" key="1">
    <source>
        <dbReference type="SAM" id="SignalP"/>
    </source>
</evidence>